<reference evidence="7" key="2">
    <citation type="submission" date="2010-07" db="EMBL/GenBank/DDBJ databases">
        <title>Esox lucius ESTs and full-length cDNAs.</title>
        <authorList>
            <consortium name="cGRASP (B.F. Koop &amp; W.S. Davidson)"/>
            <person name="Leong J."/>
            <person name="Jantzen S."/>
            <person name="Cooper G."/>
            <person name="Davidson W.S."/>
            <person name="Koop B.F."/>
        </authorList>
    </citation>
    <scope>NUCLEOTIDE SEQUENCE</scope>
    <source>
        <tissue evidence="7">Head kidney</tissue>
    </source>
</reference>
<dbReference type="AlphaFoldDB" id="C1BX03"/>
<evidence type="ECO:0000313" key="7">
    <source>
        <dbReference type="EMBL" id="ACO13556.1"/>
    </source>
</evidence>
<feature type="transmembrane region" description="Helical" evidence="6">
    <location>
        <begin position="32"/>
        <end position="54"/>
    </location>
</feature>
<keyword evidence="4 6" id="KW-1133">Transmembrane helix</keyword>
<dbReference type="EMBL" id="BT079132">
    <property type="protein sequence ID" value="ACO13556.1"/>
    <property type="molecule type" value="mRNA"/>
</dbReference>
<name>C1BX03_ESOLU</name>
<proteinExistence type="evidence at transcript level"/>
<keyword evidence="5 6" id="KW-0472">Membrane</keyword>
<keyword evidence="3 6" id="KW-0812">Transmembrane</keyword>
<organism evidence="7">
    <name type="scientific">Esox lucius</name>
    <name type="common">Northern pike</name>
    <dbReference type="NCBI Taxonomy" id="8010"/>
    <lineage>
        <taxon>Eukaryota</taxon>
        <taxon>Metazoa</taxon>
        <taxon>Chordata</taxon>
        <taxon>Craniata</taxon>
        <taxon>Vertebrata</taxon>
        <taxon>Euteleostomi</taxon>
        <taxon>Actinopterygii</taxon>
        <taxon>Neopterygii</taxon>
        <taxon>Teleostei</taxon>
        <taxon>Protacanthopterygii</taxon>
        <taxon>Esociformes</taxon>
        <taxon>Esocidae</taxon>
        <taxon>Esox</taxon>
    </lineage>
</organism>
<evidence type="ECO:0000256" key="6">
    <source>
        <dbReference type="SAM" id="Phobius"/>
    </source>
</evidence>
<dbReference type="InterPro" id="IPR007593">
    <property type="entry name" value="CD225/Dispanin_fam"/>
</dbReference>
<dbReference type="PANTHER" id="PTHR13999">
    <property type="entry name" value="INTERFERON INDUCIBLE TRANSMEMBRANE PROTEIN"/>
    <property type="match status" value="1"/>
</dbReference>
<evidence type="ECO:0000256" key="1">
    <source>
        <dbReference type="ARBA" id="ARBA00004370"/>
    </source>
</evidence>
<dbReference type="Bgee" id="ENSELUG00000023060">
    <property type="expression patterns" value="Expressed in head kidney and 14 other cell types or tissues"/>
</dbReference>
<dbReference type="GO" id="GO:0005886">
    <property type="term" value="C:plasma membrane"/>
    <property type="evidence" value="ECO:0007669"/>
    <property type="project" value="TreeGrafter"/>
</dbReference>
<evidence type="ECO:0000256" key="5">
    <source>
        <dbReference type="ARBA" id="ARBA00023136"/>
    </source>
</evidence>
<dbReference type="Pfam" id="PF04505">
    <property type="entry name" value="CD225"/>
    <property type="match status" value="1"/>
</dbReference>
<reference evidence="7" key="1">
    <citation type="journal article" date="2010" name="BMC Genomics">
        <title>Salmo salar and Esox lucius full-length cDNA sequences reveal changes in evolutionary pressures on a post-tetraploidization genome.</title>
        <authorList>
            <person name="Leong J.S."/>
            <person name="Jantzen S.G."/>
            <person name="von Schalburg K.R."/>
            <person name="Cooper G.A."/>
            <person name="Messmer A.M."/>
            <person name="Liao N.Y."/>
            <person name="Munro S."/>
            <person name="Moore R."/>
            <person name="Holt R.A."/>
            <person name="Jones S.J."/>
            <person name="Davidson W.S."/>
            <person name="Koop B.F."/>
        </authorList>
    </citation>
    <scope>NUCLEOTIDE SEQUENCE</scope>
    <source>
        <tissue evidence="7">Head kidney</tissue>
    </source>
</reference>
<sequence>MQGQQSMHPEAPQAPRIQHTVLVEQPLPRDDIVWSLWSLTHFNPCCLGLLAVFYSIKSRDNKMVGDLDGARKHWEIARRFNIASLTLAVILTIVLIIVYSKAIQTQK</sequence>
<feature type="transmembrane region" description="Helical" evidence="6">
    <location>
        <begin position="80"/>
        <end position="99"/>
    </location>
</feature>
<gene>
    <name evidence="7" type="primary">IFM5</name>
</gene>
<evidence type="ECO:0000256" key="4">
    <source>
        <dbReference type="ARBA" id="ARBA00022989"/>
    </source>
</evidence>
<comment type="similarity">
    <text evidence="2">Belongs to the CD225/Dispanin family.</text>
</comment>
<dbReference type="PANTHER" id="PTHR13999:SF31">
    <property type="entry name" value="IFITM1-RELATED"/>
    <property type="match status" value="1"/>
</dbReference>
<accession>A0A3P8Z717</accession>
<evidence type="ECO:0000256" key="3">
    <source>
        <dbReference type="ARBA" id="ARBA00022692"/>
    </source>
</evidence>
<evidence type="ECO:0000256" key="2">
    <source>
        <dbReference type="ARBA" id="ARBA00006843"/>
    </source>
</evidence>
<dbReference type="InterPro" id="IPR051517">
    <property type="entry name" value="IFITM_antiviral_protein"/>
</dbReference>
<accession>C1BX03</accession>
<dbReference type="EMBL" id="BT080054">
    <property type="protein sequence ID" value="ACO14478.1"/>
    <property type="molecule type" value="mRNA"/>
</dbReference>
<protein>
    <submittedName>
        <fullName evidence="7">Interferon-induced transmembrane protein 5</fullName>
    </submittedName>
</protein>
<comment type="subcellular location">
    <subcellularLocation>
        <location evidence="1">Membrane</location>
    </subcellularLocation>
</comment>